<proteinExistence type="predicted"/>
<comment type="caution">
    <text evidence="1">The sequence shown here is derived from an EMBL/GenBank/DDBJ whole genome shotgun (WGS) entry which is preliminary data.</text>
</comment>
<reference evidence="1 2" key="1">
    <citation type="submission" date="2023-09" db="EMBL/GenBank/DDBJ databases">
        <authorList>
            <person name="Wang M."/>
        </authorList>
    </citation>
    <scope>NUCLEOTIDE SEQUENCE [LARGE SCALE GENOMIC DNA]</scope>
    <source>
        <strain evidence="1">GT-2023</strain>
        <tissue evidence="1">Liver</tissue>
    </source>
</reference>
<dbReference type="EMBL" id="JAYMGO010000022">
    <property type="protein sequence ID" value="KAL1251029.1"/>
    <property type="molecule type" value="Genomic_DNA"/>
</dbReference>
<accession>A0ABR3LDR0</accession>
<organism evidence="1 2">
    <name type="scientific">Cirrhinus molitorella</name>
    <name type="common">mud carp</name>
    <dbReference type="NCBI Taxonomy" id="172907"/>
    <lineage>
        <taxon>Eukaryota</taxon>
        <taxon>Metazoa</taxon>
        <taxon>Chordata</taxon>
        <taxon>Craniata</taxon>
        <taxon>Vertebrata</taxon>
        <taxon>Euteleostomi</taxon>
        <taxon>Actinopterygii</taxon>
        <taxon>Neopterygii</taxon>
        <taxon>Teleostei</taxon>
        <taxon>Ostariophysi</taxon>
        <taxon>Cypriniformes</taxon>
        <taxon>Cyprinidae</taxon>
        <taxon>Labeoninae</taxon>
        <taxon>Labeonini</taxon>
        <taxon>Cirrhinus</taxon>
    </lineage>
</organism>
<sequence length="113" mass="12639">MEDFLEHCHQVCWNKGILVVPNSGEGPGEHLFCLLHASFSPDHPVDLIDQELGLMPTQGPRAPIKVNPTRFTLSVTDPVLPPRFPSSIWFHQVSWPPALPRSFGLRTVPQPIN</sequence>
<dbReference type="Proteomes" id="UP001558613">
    <property type="component" value="Unassembled WGS sequence"/>
</dbReference>
<keyword evidence="2" id="KW-1185">Reference proteome</keyword>
<evidence type="ECO:0000313" key="1">
    <source>
        <dbReference type="EMBL" id="KAL1251029.1"/>
    </source>
</evidence>
<gene>
    <name evidence="1" type="ORF">QQF64_018825</name>
</gene>
<protein>
    <submittedName>
        <fullName evidence="1">Uncharacterized protein</fullName>
    </submittedName>
</protein>
<name>A0ABR3LDR0_9TELE</name>
<evidence type="ECO:0000313" key="2">
    <source>
        <dbReference type="Proteomes" id="UP001558613"/>
    </source>
</evidence>